<dbReference type="Gene3D" id="2.40.50.140">
    <property type="entry name" value="Nucleic acid-binding proteins"/>
    <property type="match status" value="1"/>
</dbReference>
<evidence type="ECO:0000256" key="1">
    <source>
        <dbReference type="ARBA" id="ARBA00007572"/>
    </source>
</evidence>
<dbReference type="PANTHER" id="PTHR45674">
    <property type="entry name" value="DNA LIGASE 1/3 FAMILY MEMBER"/>
    <property type="match status" value="1"/>
</dbReference>
<keyword evidence="2" id="KW-0436">Ligase</keyword>
<dbReference type="AlphaFoldDB" id="A0A6J6UHR0"/>
<sequence length="361" mass="40226">MLLPVLPPLRPMLAKASKDLPAGDFLYEPKWDGLRCLVFRDGDTIELLGRNEKPLTRFFPEVVGYLLEQLPPHCVIDGELLIATKSGLDFDRLSQRIQSTAEQVEQLAQSASASLMVFDLLALGDKDLRAEPLAERRRLLLESFGQLQSPLHLTPATVDGAVAQEWYDRFQGSGFDGVMAKPLEGTYAEDKRTQIKVKHHQTADCVVAGYRVHPEGGVTSLLLGLYEDAAEDGAEPQLQPVGLCSGFSASQRRTLAAELTDYEEGGHALHPWPDLTHAVLHSGPQGMEGRNKAWAAAISGEWVPLRCELVVELTYENFTSERFRQAARFVRWRPDKSPTECRFDQVDHPPPPEYETLFPEA</sequence>
<dbReference type="InterPro" id="IPR044119">
    <property type="entry name" value="Adenylation_LigC-like"/>
</dbReference>
<dbReference type="SUPFAM" id="SSF56091">
    <property type="entry name" value="DNA ligase/mRNA capping enzyme, catalytic domain"/>
    <property type="match status" value="1"/>
</dbReference>
<dbReference type="NCBIfam" id="NF006078">
    <property type="entry name" value="PRK08224.1"/>
    <property type="match status" value="1"/>
</dbReference>
<protein>
    <submittedName>
        <fullName evidence="5">Unannotated protein</fullName>
    </submittedName>
</protein>
<dbReference type="Pfam" id="PF04679">
    <property type="entry name" value="DNA_ligase_A_C"/>
    <property type="match status" value="1"/>
</dbReference>
<dbReference type="Gene3D" id="3.30.470.30">
    <property type="entry name" value="DNA ligase/mRNA capping enzyme"/>
    <property type="match status" value="1"/>
</dbReference>
<comment type="similarity">
    <text evidence="1">Belongs to the ATP-dependent DNA ligase family.</text>
</comment>
<feature type="region of interest" description="Disordered" evidence="3">
    <location>
        <begin position="340"/>
        <end position="361"/>
    </location>
</feature>
<organism evidence="5">
    <name type="scientific">freshwater metagenome</name>
    <dbReference type="NCBI Taxonomy" id="449393"/>
    <lineage>
        <taxon>unclassified sequences</taxon>
        <taxon>metagenomes</taxon>
        <taxon>ecological metagenomes</taxon>
    </lineage>
</organism>
<dbReference type="InterPro" id="IPR012340">
    <property type="entry name" value="NA-bd_OB-fold"/>
</dbReference>
<name>A0A6J6UHR0_9ZZZZ</name>
<reference evidence="5" key="1">
    <citation type="submission" date="2020-05" db="EMBL/GenBank/DDBJ databases">
        <authorList>
            <person name="Chiriac C."/>
            <person name="Salcher M."/>
            <person name="Ghai R."/>
            <person name="Kavagutti S V."/>
        </authorList>
    </citation>
    <scope>NUCLEOTIDE SEQUENCE</scope>
</reference>
<dbReference type="PROSITE" id="PS50160">
    <property type="entry name" value="DNA_LIGASE_A3"/>
    <property type="match status" value="1"/>
</dbReference>
<proteinExistence type="inferred from homology"/>
<dbReference type="GO" id="GO:0005524">
    <property type="term" value="F:ATP binding"/>
    <property type="evidence" value="ECO:0007669"/>
    <property type="project" value="InterPro"/>
</dbReference>
<accession>A0A6J6UHR0</accession>
<gene>
    <name evidence="5" type="ORF">UFOPK2766_02082</name>
    <name evidence="6" type="ORF">UFOPK3519_01081</name>
</gene>
<dbReference type="GO" id="GO:0003910">
    <property type="term" value="F:DNA ligase (ATP) activity"/>
    <property type="evidence" value="ECO:0007669"/>
    <property type="project" value="InterPro"/>
</dbReference>
<dbReference type="SUPFAM" id="SSF50249">
    <property type="entry name" value="Nucleic acid-binding proteins"/>
    <property type="match status" value="1"/>
</dbReference>
<dbReference type="GO" id="GO:0006281">
    <property type="term" value="P:DNA repair"/>
    <property type="evidence" value="ECO:0007669"/>
    <property type="project" value="InterPro"/>
</dbReference>
<evidence type="ECO:0000313" key="6">
    <source>
        <dbReference type="EMBL" id="CAB4905578.1"/>
    </source>
</evidence>
<dbReference type="GO" id="GO:0006310">
    <property type="term" value="P:DNA recombination"/>
    <property type="evidence" value="ECO:0007669"/>
    <property type="project" value="InterPro"/>
</dbReference>
<evidence type="ECO:0000256" key="2">
    <source>
        <dbReference type="ARBA" id="ARBA00022598"/>
    </source>
</evidence>
<dbReference type="InterPro" id="IPR012309">
    <property type="entry name" value="DNA_ligase_ATP-dep_C"/>
</dbReference>
<dbReference type="CDD" id="cd07905">
    <property type="entry name" value="Adenylation_DNA_ligase_LigC"/>
    <property type="match status" value="1"/>
</dbReference>
<feature type="domain" description="ATP-dependent DNA ligase family profile" evidence="4">
    <location>
        <begin position="106"/>
        <end position="198"/>
    </location>
</feature>
<evidence type="ECO:0000259" key="4">
    <source>
        <dbReference type="PROSITE" id="PS50160"/>
    </source>
</evidence>
<dbReference type="InterPro" id="IPR050191">
    <property type="entry name" value="ATP-dep_DNA_ligase"/>
</dbReference>
<evidence type="ECO:0000256" key="3">
    <source>
        <dbReference type="SAM" id="MobiDB-lite"/>
    </source>
</evidence>
<dbReference type="EMBL" id="CAEZYU010000133">
    <property type="protein sequence ID" value="CAB4758694.1"/>
    <property type="molecule type" value="Genomic_DNA"/>
</dbReference>
<dbReference type="PANTHER" id="PTHR45674:SF4">
    <property type="entry name" value="DNA LIGASE 1"/>
    <property type="match status" value="1"/>
</dbReference>
<evidence type="ECO:0000313" key="5">
    <source>
        <dbReference type="EMBL" id="CAB4758694.1"/>
    </source>
</evidence>
<dbReference type="EMBL" id="CAFBMG010000081">
    <property type="protein sequence ID" value="CAB4905578.1"/>
    <property type="molecule type" value="Genomic_DNA"/>
</dbReference>
<dbReference type="Pfam" id="PF01068">
    <property type="entry name" value="DNA_ligase_A_M"/>
    <property type="match status" value="1"/>
</dbReference>
<dbReference type="InterPro" id="IPR012310">
    <property type="entry name" value="DNA_ligase_ATP-dep_cent"/>
</dbReference>